<organism evidence="1 2">
    <name type="scientific">Pseudoduganella lurida</name>
    <dbReference type="NCBI Taxonomy" id="1036180"/>
    <lineage>
        <taxon>Bacteria</taxon>
        <taxon>Pseudomonadati</taxon>
        <taxon>Pseudomonadota</taxon>
        <taxon>Betaproteobacteria</taxon>
        <taxon>Burkholderiales</taxon>
        <taxon>Oxalobacteraceae</taxon>
        <taxon>Telluria group</taxon>
        <taxon>Pseudoduganella</taxon>
    </lineage>
</organism>
<keyword evidence="2" id="KW-1185">Reference proteome</keyword>
<dbReference type="Proteomes" id="UP000318431">
    <property type="component" value="Unassembled WGS sequence"/>
</dbReference>
<accession>A0A562RJ02</accession>
<evidence type="ECO:0000313" key="2">
    <source>
        <dbReference type="Proteomes" id="UP000318431"/>
    </source>
</evidence>
<dbReference type="EMBL" id="VLLB01000001">
    <property type="protein sequence ID" value="TWI69021.1"/>
    <property type="molecule type" value="Genomic_DNA"/>
</dbReference>
<name>A0A562RJ02_9BURK</name>
<dbReference type="OrthoDB" id="8759522at2"/>
<dbReference type="RefSeq" id="WP_145646693.1">
    <property type="nucleotide sequence ID" value="NZ_VLLB01000001.1"/>
</dbReference>
<dbReference type="AlphaFoldDB" id="A0A562RJ02"/>
<gene>
    <name evidence="1" type="ORF">IP91_00086</name>
</gene>
<comment type="caution">
    <text evidence="1">The sequence shown here is derived from an EMBL/GenBank/DDBJ whole genome shotgun (WGS) entry which is preliminary data.</text>
</comment>
<sequence length="78" mass="8924">MTTQKPSVWTALRCREPEFQACLGVSSEAAAAAKVRELCEVTSRSELDRDAAAEARWHERIRRRFLRYQQARASSAQQ</sequence>
<protein>
    <submittedName>
        <fullName evidence="1">Uncharacterized protein</fullName>
    </submittedName>
</protein>
<evidence type="ECO:0000313" key="1">
    <source>
        <dbReference type="EMBL" id="TWI69021.1"/>
    </source>
</evidence>
<proteinExistence type="predicted"/>
<reference evidence="1 2" key="1">
    <citation type="journal article" date="2015" name="Stand. Genomic Sci.">
        <title>Genomic Encyclopedia of Bacterial and Archaeal Type Strains, Phase III: the genomes of soil and plant-associated and newly described type strains.</title>
        <authorList>
            <person name="Whitman W.B."/>
            <person name="Woyke T."/>
            <person name="Klenk H.P."/>
            <person name="Zhou Y."/>
            <person name="Lilburn T.G."/>
            <person name="Beck B.J."/>
            <person name="De Vos P."/>
            <person name="Vandamme P."/>
            <person name="Eisen J.A."/>
            <person name="Garrity G."/>
            <person name="Hugenholtz P."/>
            <person name="Kyrpides N.C."/>
        </authorList>
    </citation>
    <scope>NUCLEOTIDE SEQUENCE [LARGE SCALE GENOMIC DNA]</scope>
    <source>
        <strain evidence="1 2">CGMCC 1.10822</strain>
    </source>
</reference>